<feature type="transmembrane region" description="Helical" evidence="1">
    <location>
        <begin position="467"/>
        <end position="488"/>
    </location>
</feature>
<dbReference type="EMBL" id="UYRX01000037">
    <property type="protein sequence ID" value="VDK70528.1"/>
    <property type="molecule type" value="Genomic_DNA"/>
</dbReference>
<dbReference type="OrthoDB" id="5854682at2759"/>
<name>A0A3P6TVY7_LITSI</name>
<keyword evidence="1" id="KW-0472">Membrane</keyword>
<protein>
    <submittedName>
        <fullName evidence="2">Uncharacterized protein</fullName>
    </submittedName>
</protein>
<proteinExistence type="predicted"/>
<accession>A0A3P6TVY7</accession>
<evidence type="ECO:0000313" key="3">
    <source>
        <dbReference type="Proteomes" id="UP000277928"/>
    </source>
</evidence>
<feature type="transmembrane region" description="Helical" evidence="1">
    <location>
        <begin position="422"/>
        <end position="441"/>
    </location>
</feature>
<keyword evidence="3" id="KW-1185">Reference proteome</keyword>
<organism evidence="2 3">
    <name type="scientific">Litomosoides sigmodontis</name>
    <name type="common">Filarial nematode worm</name>
    <dbReference type="NCBI Taxonomy" id="42156"/>
    <lineage>
        <taxon>Eukaryota</taxon>
        <taxon>Metazoa</taxon>
        <taxon>Ecdysozoa</taxon>
        <taxon>Nematoda</taxon>
        <taxon>Chromadorea</taxon>
        <taxon>Rhabditida</taxon>
        <taxon>Spirurina</taxon>
        <taxon>Spiruromorpha</taxon>
        <taxon>Filarioidea</taxon>
        <taxon>Onchocercidae</taxon>
        <taxon>Litomosoides</taxon>
    </lineage>
</organism>
<feature type="transmembrane region" description="Helical" evidence="1">
    <location>
        <begin position="353"/>
        <end position="376"/>
    </location>
</feature>
<gene>
    <name evidence="2" type="ORF">NLS_LOCUS1129</name>
</gene>
<keyword evidence="1" id="KW-1133">Transmembrane helix</keyword>
<evidence type="ECO:0000256" key="1">
    <source>
        <dbReference type="SAM" id="Phobius"/>
    </source>
</evidence>
<feature type="transmembrane region" description="Helical" evidence="1">
    <location>
        <begin position="286"/>
        <end position="310"/>
    </location>
</feature>
<feature type="transmembrane region" description="Helical" evidence="1">
    <location>
        <begin position="508"/>
        <end position="529"/>
    </location>
</feature>
<dbReference type="AlphaFoldDB" id="A0A3P6TVY7"/>
<keyword evidence="1" id="KW-0812">Transmembrane</keyword>
<reference evidence="2 3" key="1">
    <citation type="submission" date="2018-08" db="EMBL/GenBank/DDBJ databases">
        <authorList>
            <person name="Laetsch R D."/>
            <person name="Stevens L."/>
            <person name="Kumar S."/>
            <person name="Blaxter L. M."/>
        </authorList>
    </citation>
    <scope>NUCLEOTIDE SEQUENCE [LARGE SCALE GENOMIC DNA]</scope>
</reference>
<dbReference type="OMA" id="RGHTFFT"/>
<dbReference type="Proteomes" id="UP000277928">
    <property type="component" value="Unassembled WGS sequence"/>
</dbReference>
<evidence type="ECO:0000313" key="2">
    <source>
        <dbReference type="EMBL" id="VDK70528.1"/>
    </source>
</evidence>
<sequence>MSQKPLYIMEYNYALIYVVLLRSLSCSATTVYHSSDGHRFKWLSPFNNQKKLEALCTQHNRQLIMHRSGESLLYRLFRHDVLCWPEIERYVPSRHIALVWFMQALQYCEVNHILSWQRSGIQYNRTFQILVTRAAFVLVCQQSSDVDLYGLIKYADLFRMLFEDNNTDRSDYLLSAINNDSRLLKIVLRTRIHLQLFSITAVKLRHQLDKTDMCIKQQKEKRFIFANNESDSNSSTGRKDFIGDSDKSDNDKFNCCRREIAHSNMNLSIHARTSAEIRNIAWFAEIGLYIETFLLLLVVTVTVTLLLLLWKTYKHLSTKFDGTLPASLIITETLNANLFEANKFVQQMVQETLYSLAQNGSLLGLTNLLILILVLINRSMAGESIRLSRNLMLADYNVFGDLCDRILPFHNFGVYLLRGHTLFTLTCLVIALVIFIVTVCYHRHVREQNDVLSGEKRECKPQRRREMLFNTLLLSICAHFISIVGQSFVEIAVFWSESRADATEWFQWFQLARIAAFVDPLFNPLVVALRVPVMNAKLRWIWRCVSNTTVLICCQKRAKKRSKQKRFLASTTAPSSKSSHTIHSDDFFPKLLCHRNLQSKFASSYRRSHSDAVPVGQHFTLKHKLST</sequence>
<dbReference type="Gene3D" id="1.20.1070.10">
    <property type="entry name" value="Rhodopsin 7-helix transmembrane proteins"/>
    <property type="match status" value="1"/>
</dbReference>